<accession>A0ACC3SE46</accession>
<organism evidence="1 2">
    <name type="scientific">Zalaria obscura</name>
    <dbReference type="NCBI Taxonomy" id="2024903"/>
    <lineage>
        <taxon>Eukaryota</taxon>
        <taxon>Fungi</taxon>
        <taxon>Dikarya</taxon>
        <taxon>Ascomycota</taxon>
        <taxon>Pezizomycotina</taxon>
        <taxon>Dothideomycetes</taxon>
        <taxon>Dothideomycetidae</taxon>
        <taxon>Dothideales</taxon>
        <taxon>Zalariaceae</taxon>
        <taxon>Zalaria</taxon>
    </lineage>
</organism>
<evidence type="ECO:0000313" key="2">
    <source>
        <dbReference type="Proteomes" id="UP001320706"/>
    </source>
</evidence>
<name>A0ACC3SE46_9PEZI</name>
<comment type="caution">
    <text evidence="1">The sequence shown here is derived from an EMBL/GenBank/DDBJ whole genome shotgun (WGS) entry which is preliminary data.</text>
</comment>
<reference evidence="1" key="1">
    <citation type="submission" date="2024-02" db="EMBL/GenBank/DDBJ databases">
        <title>Metagenome Assembled Genome of Zalaria obscura JY119.</title>
        <authorList>
            <person name="Vighnesh L."/>
            <person name="Jagadeeshwari U."/>
            <person name="Venkata Ramana C."/>
            <person name="Sasikala C."/>
        </authorList>
    </citation>
    <scope>NUCLEOTIDE SEQUENCE</scope>
    <source>
        <strain evidence="1">JY119</strain>
    </source>
</reference>
<keyword evidence="2" id="KW-1185">Reference proteome</keyword>
<dbReference type="EMBL" id="JAMKPW020000018">
    <property type="protein sequence ID" value="KAK8208998.1"/>
    <property type="molecule type" value="Genomic_DNA"/>
</dbReference>
<sequence>MASNDIAGRLVLITGASGGIGSACARHFAKHGCDLALSYSSNATSAAELAKELRDSPQQGNSRRPLKVTVHHADLADPEKAIGLCKDVQDAHGRAVDILISNAGYGKRIRDVSDIPLEEFDHTINVNLRAPFLLVKGVVDGMKAQHWGRIVFVSSIAAYGGGINGCHYAASKGGLMGMMKNLSTTLAPFGISVNDVAPAMVGNTGLIPNGDTIPGLVESIPLHRLCEPDEVARAVLMFAETGFRPMQVRVTFYRRRADVMKALVEAVETCPLIDFQCGKKTTKIEEDADAGVTLIFEDGTTAHGDLLVGRDGIHSVTRLKHVEPERKEIYSGIANAFGFTPLTTDIKSQLHFQKTAINFAPRGMLLTSFYEESRTSVYVGGLLQVPEIASRDGWKVRGSDQEATKRDMKERFATPDVVHGDIKPLIDGAQDWFMWPVFTLPPGGRWATKRTMLLGDAAHAMPPQGEATGIVLEDTVLFARSLARQQELVAMATAMKYPRSDHSAIPNSVVHHRALPRTISDSMLNKQFLSVDATNVDRDVLCRKRLVSTSYMRYCGLERQNKFSKPALGKCLQRATFPMRQQEWAVPQARAQPLASRAPAVPPASILATIGPRTQPHRTNSRRHVQRLCGLSINTMKLDKFPKHQLLFPGPTPIQPLKRLSEALGGKVHLYAKREDCDSGLAFGGNKTRKLEYIIPDALASGADTLVSIGGIQSNQTRQVAAVAASLGLKCVLVQENWVNYQDNDGVYDKVGNIELSRILGADVKLDASGFDIGIRQSWKAAMDEVEAKGGKPYGIPAGCSEHEYGGLGFVGFAEEVRQQEEALGFKFDYIVVCVVTGSTMAGMVVGFAAGGRADKVIGIDASAKPQKTRDQVLRIAKNTAELVELGREITEKDIVIDERFGGPEYGLPNEGTMEAIRQCARLEGMLTDPVYEGKSMDGMIQMVKNGEFPEGSRVLYAHLGGVPALSAYSSIFRDG</sequence>
<proteinExistence type="predicted"/>
<protein>
    <submittedName>
        <fullName evidence="1">Uncharacterized protein</fullName>
    </submittedName>
</protein>
<gene>
    <name evidence="1" type="ORF">M8818_003962</name>
</gene>
<dbReference type="Proteomes" id="UP001320706">
    <property type="component" value="Unassembled WGS sequence"/>
</dbReference>
<evidence type="ECO:0000313" key="1">
    <source>
        <dbReference type="EMBL" id="KAK8208998.1"/>
    </source>
</evidence>